<dbReference type="PANTHER" id="PTHR30373:SF2">
    <property type="entry name" value="UPF0603 PROTEIN YGCG"/>
    <property type="match status" value="1"/>
</dbReference>
<accession>A0A1M6B2Q2</accession>
<feature type="signal peptide" evidence="3">
    <location>
        <begin position="1"/>
        <end position="23"/>
    </location>
</feature>
<reference evidence="5 6" key="1">
    <citation type="submission" date="2016-11" db="EMBL/GenBank/DDBJ databases">
        <authorList>
            <person name="Jaros S."/>
            <person name="Januszkiewicz K."/>
            <person name="Wedrychowicz H."/>
        </authorList>
    </citation>
    <scope>NUCLEOTIDE SEQUENCE [LARGE SCALE GENOMIC DNA]</scope>
    <source>
        <strain evidence="5 6">DSM 3074</strain>
    </source>
</reference>
<dbReference type="EMBL" id="FQYW01000005">
    <property type="protein sequence ID" value="SHI42733.1"/>
    <property type="molecule type" value="Genomic_DNA"/>
</dbReference>
<dbReference type="Pfam" id="PF04536">
    <property type="entry name" value="TPM_phosphatase"/>
    <property type="match status" value="1"/>
</dbReference>
<dbReference type="Gene3D" id="3.10.310.50">
    <property type="match status" value="1"/>
</dbReference>
<keyword evidence="3" id="KW-0732">Signal</keyword>
<dbReference type="RefSeq" id="WP_080325310.1">
    <property type="nucleotide sequence ID" value="NZ_FQYW01000005.1"/>
</dbReference>
<keyword evidence="2" id="KW-0812">Transmembrane</keyword>
<evidence type="ECO:0000256" key="2">
    <source>
        <dbReference type="SAM" id="Phobius"/>
    </source>
</evidence>
<sequence length="287" mass="32062">MKRIFTVFMSLLLLLAFTMPVMAETTKVKKVTNTVTQTAKQPESNATLPNNLADFSIYDMADLIISDQEADKLLDKLNRIEQKHNVRVVVMTVTDLKGKDIKAFADDTLNKYYRDEAHNNGCIMMVVCPSVRKWAVTTDNNMRQRITDENGYPAIRDSFMDNLKDNNYVGAFNDYADKVDELLNYYEKEGEPWDPANAFSIGGFVIALLLSVGIGYLFEEYLRGKMSNVSFVGEADEYLDRNSVNITEQSDTFLHTTRTVTKRSKSDDSSSSSGGSSSSNGGGSGSY</sequence>
<feature type="region of interest" description="Disordered" evidence="1">
    <location>
        <begin position="256"/>
        <end position="287"/>
    </location>
</feature>
<keyword evidence="2" id="KW-0472">Membrane</keyword>
<name>A0A1M6B2Q2_9FIRM</name>
<feature type="chain" id="PRO_5012522545" description="TPM domain-containing protein" evidence="3">
    <location>
        <begin position="24"/>
        <end position="287"/>
    </location>
</feature>
<dbReference type="OrthoDB" id="9806054at2"/>
<organism evidence="5 6">
    <name type="scientific">Anaerovibrio lipolyticus DSM 3074</name>
    <dbReference type="NCBI Taxonomy" id="1120997"/>
    <lineage>
        <taxon>Bacteria</taxon>
        <taxon>Bacillati</taxon>
        <taxon>Bacillota</taxon>
        <taxon>Negativicutes</taxon>
        <taxon>Selenomonadales</taxon>
        <taxon>Selenomonadaceae</taxon>
        <taxon>Anaerovibrio</taxon>
    </lineage>
</organism>
<evidence type="ECO:0000313" key="5">
    <source>
        <dbReference type="EMBL" id="SHI42733.1"/>
    </source>
</evidence>
<feature type="domain" description="TPM" evidence="4">
    <location>
        <begin position="58"/>
        <end position="180"/>
    </location>
</feature>
<gene>
    <name evidence="5" type="ORF">SAMN02745671_00566</name>
</gene>
<evidence type="ECO:0000256" key="3">
    <source>
        <dbReference type="SAM" id="SignalP"/>
    </source>
</evidence>
<proteinExistence type="predicted"/>
<evidence type="ECO:0000313" key="6">
    <source>
        <dbReference type="Proteomes" id="UP000191240"/>
    </source>
</evidence>
<evidence type="ECO:0000256" key="1">
    <source>
        <dbReference type="SAM" id="MobiDB-lite"/>
    </source>
</evidence>
<feature type="transmembrane region" description="Helical" evidence="2">
    <location>
        <begin position="198"/>
        <end position="218"/>
    </location>
</feature>
<dbReference type="AlphaFoldDB" id="A0A1M6B2Q2"/>
<feature type="compositionally biased region" description="Low complexity" evidence="1">
    <location>
        <begin position="269"/>
        <end position="279"/>
    </location>
</feature>
<dbReference type="Proteomes" id="UP000191240">
    <property type="component" value="Unassembled WGS sequence"/>
</dbReference>
<dbReference type="PANTHER" id="PTHR30373">
    <property type="entry name" value="UPF0603 PROTEIN YGCG"/>
    <property type="match status" value="1"/>
</dbReference>
<evidence type="ECO:0000259" key="4">
    <source>
        <dbReference type="Pfam" id="PF04536"/>
    </source>
</evidence>
<dbReference type="InterPro" id="IPR007621">
    <property type="entry name" value="TPM_dom"/>
</dbReference>
<protein>
    <recommendedName>
        <fullName evidence="4">TPM domain-containing protein</fullName>
    </recommendedName>
</protein>
<keyword evidence="2" id="KW-1133">Transmembrane helix</keyword>